<dbReference type="GO" id="GO:0015297">
    <property type="term" value="F:antiporter activity"/>
    <property type="evidence" value="ECO:0007669"/>
    <property type="project" value="InterPro"/>
</dbReference>
<evidence type="ECO:0000256" key="1">
    <source>
        <dbReference type="ARBA" id="ARBA00010199"/>
    </source>
</evidence>
<dbReference type="EMBL" id="LXPE01000011">
    <property type="protein sequence ID" value="OBA27066.1"/>
    <property type="molecule type" value="Genomic_DNA"/>
</dbReference>
<evidence type="ECO:0000313" key="3">
    <source>
        <dbReference type="EMBL" id="OBA27066.1"/>
    </source>
</evidence>
<reference evidence="4" key="1">
    <citation type="journal article" date="2016" name="Proc. Natl. Acad. Sci. U.S.A.">
        <title>Comparative genomics of biotechnologically important yeasts.</title>
        <authorList>
            <person name="Riley R."/>
            <person name="Haridas S."/>
            <person name="Wolfe K.H."/>
            <person name="Lopes M.R."/>
            <person name="Hittinger C.T."/>
            <person name="Goeker M."/>
            <person name="Salamov A.A."/>
            <person name="Wisecaver J.H."/>
            <person name="Long T.M."/>
            <person name="Calvey C.H."/>
            <person name="Aerts A.L."/>
            <person name="Barry K.W."/>
            <person name="Choi C."/>
            <person name="Clum A."/>
            <person name="Coughlan A.Y."/>
            <person name="Deshpande S."/>
            <person name="Douglass A.P."/>
            <person name="Hanson S.J."/>
            <person name="Klenk H.-P."/>
            <person name="LaButti K.M."/>
            <person name="Lapidus A."/>
            <person name="Lindquist E.A."/>
            <person name="Lipzen A.M."/>
            <person name="Meier-Kolthoff J.P."/>
            <person name="Ohm R.A."/>
            <person name="Otillar R.P."/>
            <person name="Pangilinan J.L."/>
            <person name="Peng Y."/>
            <person name="Rokas A."/>
            <person name="Rosa C.A."/>
            <person name="Scheuner C."/>
            <person name="Sibirny A.A."/>
            <person name="Slot J.C."/>
            <person name="Stielow J.B."/>
            <person name="Sun H."/>
            <person name="Kurtzman C.P."/>
            <person name="Blackwell M."/>
            <person name="Grigoriev I.V."/>
            <person name="Jeffries T.W."/>
        </authorList>
    </citation>
    <scope>NUCLEOTIDE SEQUENCE [LARGE SCALE GENOMIC DNA]</scope>
    <source>
        <strain evidence="4">NRRL Y-1626</strain>
    </source>
</reference>
<feature type="transmembrane region" description="Helical" evidence="2">
    <location>
        <begin position="185"/>
        <end position="208"/>
    </location>
</feature>
<dbReference type="Proteomes" id="UP000092321">
    <property type="component" value="Unassembled WGS sequence"/>
</dbReference>
<accession>A0A1B7TE88</accession>
<comment type="caution">
    <text evidence="3">The sequence shown here is derived from an EMBL/GenBank/DDBJ whole genome shotgun (WGS) entry which is preliminary data.</text>
</comment>
<feature type="transmembrane region" description="Helical" evidence="2">
    <location>
        <begin position="98"/>
        <end position="121"/>
    </location>
</feature>
<dbReference type="GO" id="GO:0016020">
    <property type="term" value="C:membrane"/>
    <property type="evidence" value="ECO:0007669"/>
    <property type="project" value="InterPro"/>
</dbReference>
<name>A0A1B7TE88_9ASCO</name>
<dbReference type="GO" id="GO:0042910">
    <property type="term" value="F:xenobiotic transmembrane transporter activity"/>
    <property type="evidence" value="ECO:0007669"/>
    <property type="project" value="InterPro"/>
</dbReference>
<protein>
    <recommendedName>
        <fullName evidence="5">Mate-domain-containing protein</fullName>
    </recommendedName>
</protein>
<feature type="transmembrane region" description="Helical" evidence="2">
    <location>
        <begin position="228"/>
        <end position="245"/>
    </location>
</feature>
<evidence type="ECO:0000256" key="2">
    <source>
        <dbReference type="SAM" id="Phobius"/>
    </source>
</evidence>
<dbReference type="InterPro" id="IPR002528">
    <property type="entry name" value="MATE_fam"/>
</dbReference>
<feature type="non-terminal residue" evidence="3">
    <location>
        <position position="1"/>
    </location>
</feature>
<organism evidence="3 4">
    <name type="scientific">Hanseniaspora valbyensis NRRL Y-1626</name>
    <dbReference type="NCBI Taxonomy" id="766949"/>
    <lineage>
        <taxon>Eukaryota</taxon>
        <taxon>Fungi</taxon>
        <taxon>Dikarya</taxon>
        <taxon>Ascomycota</taxon>
        <taxon>Saccharomycotina</taxon>
        <taxon>Saccharomycetes</taxon>
        <taxon>Saccharomycodales</taxon>
        <taxon>Saccharomycodaceae</taxon>
        <taxon>Hanseniaspora</taxon>
    </lineage>
</organism>
<dbReference type="Pfam" id="PF01554">
    <property type="entry name" value="MatE"/>
    <property type="match status" value="1"/>
</dbReference>
<dbReference type="AlphaFoldDB" id="A0A1B7TE88"/>
<dbReference type="PANTHER" id="PTHR11206">
    <property type="entry name" value="MULTIDRUG RESISTANCE PROTEIN"/>
    <property type="match status" value="1"/>
</dbReference>
<feature type="transmembrane region" description="Helical" evidence="2">
    <location>
        <begin position="296"/>
        <end position="323"/>
    </location>
</feature>
<sequence>FLKIIICGMPALTLFETGKRFVQAQGFYEITTLSLIFIFPINLFLIYFLTLKLGYIGAPIAMAISHWLMGFSLVFYCLKVRPETLKCWMPLNKENEKLVSPFFQNWGSMLNLAFPGLLMILSEYLSFEILTIFTTFLGDEELIAIQTVIASLGTLMYQDLFGLGVVISTRIGQFIAIYNAKKSIIAGHVAAFSIALFNFVILTVPFFSKPLISLFTTDQVVVEGAMDIIWILGINQLYDAFSVLYSSVLRAQGRQNIGGMLNIIAYYIIGLPIAFFMSFGENQGISWGLGLGLKGLWFGCGSGILFLAISQGLIIYSGGWLRVLRNSFYRLK</sequence>
<evidence type="ECO:0000313" key="4">
    <source>
        <dbReference type="Proteomes" id="UP000092321"/>
    </source>
</evidence>
<keyword evidence="2" id="KW-0812">Transmembrane</keyword>
<keyword evidence="2" id="KW-0472">Membrane</keyword>
<dbReference type="OrthoDB" id="2126698at2759"/>
<feature type="transmembrane region" description="Helical" evidence="2">
    <location>
        <begin position="257"/>
        <end position="276"/>
    </location>
</feature>
<evidence type="ECO:0008006" key="5">
    <source>
        <dbReference type="Google" id="ProtNLM"/>
    </source>
</evidence>
<gene>
    <name evidence="3" type="ORF">HANVADRAFT_24069</name>
</gene>
<feature type="transmembrane region" description="Helical" evidence="2">
    <location>
        <begin position="55"/>
        <end position="78"/>
    </location>
</feature>
<comment type="similarity">
    <text evidence="1">Belongs to the multi antimicrobial extrusion (MATE) (TC 2.A.66.1) family.</text>
</comment>
<feature type="transmembrane region" description="Helical" evidence="2">
    <location>
        <begin position="27"/>
        <end position="49"/>
    </location>
</feature>
<keyword evidence="2" id="KW-1133">Transmembrane helix</keyword>
<keyword evidence="4" id="KW-1185">Reference proteome</keyword>
<proteinExistence type="inferred from homology"/>